<dbReference type="EMBL" id="CP001699">
    <property type="protein sequence ID" value="ACU60658.1"/>
    <property type="molecule type" value="Genomic_DNA"/>
</dbReference>
<dbReference type="OrthoDB" id="8368982at2"/>
<name>A0A979G4U9_CHIPD</name>
<protein>
    <recommendedName>
        <fullName evidence="3">Apea-like HEPN domain-containing protein</fullName>
    </recommendedName>
</protein>
<proteinExistence type="predicted"/>
<evidence type="ECO:0000313" key="1">
    <source>
        <dbReference type="EMBL" id="ACU60658.1"/>
    </source>
</evidence>
<dbReference type="Proteomes" id="UP000002215">
    <property type="component" value="Chromosome"/>
</dbReference>
<evidence type="ECO:0008006" key="3">
    <source>
        <dbReference type="Google" id="ProtNLM"/>
    </source>
</evidence>
<organism evidence="1 2">
    <name type="scientific">Chitinophaga pinensis (strain ATCC 43595 / DSM 2588 / LMG 13176 / NBRC 15968 / NCIMB 11800 / UQM 2034)</name>
    <dbReference type="NCBI Taxonomy" id="485918"/>
    <lineage>
        <taxon>Bacteria</taxon>
        <taxon>Pseudomonadati</taxon>
        <taxon>Bacteroidota</taxon>
        <taxon>Chitinophagia</taxon>
        <taxon>Chitinophagales</taxon>
        <taxon>Chitinophagaceae</taxon>
        <taxon>Chitinophaga</taxon>
    </lineage>
</organism>
<evidence type="ECO:0000313" key="2">
    <source>
        <dbReference type="Proteomes" id="UP000002215"/>
    </source>
</evidence>
<sequence length="466" mass="54714">MKDETLYTLFRDFVFDIYPLLDPALEKKWIKNRYDKYPSLKYRDNGMPYLSNYSHNAPYNITDLFRGWGGKADIEIKEFQSYKELEAYLLNHKEYRETIYPTNKEGLDRKRFDWMAIQVIEDILERYYLLNKSKQQDETLFQSIYMEFEHYTYTENLEFDIAIPILFLQFEESEHVINDGMLIRRIGDDYQRARFNVRSTSSLMRDSVIAGATHELVFKNWHIKKEKKYADTSLSNEKAFPIAQFELFFNAIKIATNYNSGFAQILIYPKGWADFYSMDLPPLSGLTVRKYPNVFDDHSWNDSSVPVITSAETQRIASIYENLLTSDKNKIQFANKRLRSSYLRDNEEDTILDIIIALETLLSDNDKGELTHKLAMRTAKLLSVYNKKHNVMHVFQAIKKIYSYRSAVVHGTGKADSKREIKLHNEADPIPAISLANDYLREVLGIMIEHPEYLNAEEVDRLLLEG</sequence>
<dbReference type="AlphaFoldDB" id="A0A979G4U9"/>
<accession>A0A979G4U9</accession>
<gene>
    <name evidence="1" type="ordered locus">Cpin_3191</name>
</gene>
<dbReference type="RefSeq" id="WP_012790834.1">
    <property type="nucleotide sequence ID" value="NC_013132.1"/>
</dbReference>
<reference evidence="2" key="1">
    <citation type="submission" date="2009-08" db="EMBL/GenBank/DDBJ databases">
        <title>The complete genome of Chitinophaga pinensis DSM 2588.</title>
        <authorList>
            <consortium name="US DOE Joint Genome Institute (JGI-PGF)"/>
            <person name="Lucas S."/>
            <person name="Copeland A."/>
            <person name="Lapidus A."/>
            <person name="Glavina del Rio T."/>
            <person name="Dalin E."/>
            <person name="Tice H."/>
            <person name="Bruce D."/>
            <person name="Goodwin L."/>
            <person name="Pitluck S."/>
            <person name="Kyrpides N."/>
            <person name="Mavromatis K."/>
            <person name="Ivanova N."/>
            <person name="Mikhailova N."/>
            <person name="Sims D."/>
            <person name="Meinche L."/>
            <person name="Brettin T."/>
            <person name="Detter J.C."/>
            <person name="Han C."/>
            <person name="Larimer F."/>
            <person name="Land M."/>
            <person name="Hauser L."/>
            <person name="Markowitz V."/>
            <person name="Cheng J.-F."/>
            <person name="Hugenholtz P."/>
            <person name="Woyke T."/>
            <person name="Wu D."/>
            <person name="Spring S."/>
            <person name="Klenk H.-P."/>
            <person name="Eisen J.A."/>
        </authorList>
    </citation>
    <scope>NUCLEOTIDE SEQUENCE [LARGE SCALE GENOMIC DNA]</scope>
    <source>
        <strain evidence="2">ATCC 43595 / DSM 2588 / LMG 13176 / NBRC 15968 / NCIMB 11800 / UQM 2034</strain>
    </source>
</reference>
<reference evidence="1 2" key="2">
    <citation type="journal article" date="2010" name="Stand. Genomic Sci.">
        <title>Complete genome sequence of Chitinophaga pinensis type strain (UQM 2034).</title>
        <authorList>
            <person name="Glavina Del Rio T."/>
            <person name="Abt B."/>
            <person name="Spring S."/>
            <person name="Lapidus A."/>
            <person name="Nolan M."/>
            <person name="Tice H."/>
            <person name="Copeland A."/>
            <person name="Cheng J.F."/>
            <person name="Chen F."/>
            <person name="Bruce D."/>
            <person name="Goodwin L."/>
            <person name="Pitluck S."/>
            <person name="Ivanova N."/>
            <person name="Mavromatis K."/>
            <person name="Mikhailova N."/>
            <person name="Pati A."/>
            <person name="Chen A."/>
            <person name="Palaniappan K."/>
            <person name="Land M."/>
            <person name="Hauser L."/>
            <person name="Chang Y.J."/>
            <person name="Jeffries C.D."/>
            <person name="Chain P."/>
            <person name="Saunders E."/>
            <person name="Detter J.C."/>
            <person name="Brettin T."/>
            <person name="Rohde M."/>
            <person name="Goker M."/>
            <person name="Bristow J."/>
            <person name="Eisen J.A."/>
            <person name="Markowitz V."/>
            <person name="Hugenholtz P."/>
            <person name="Kyrpides N.C."/>
            <person name="Klenk H.P."/>
            <person name="Lucas S."/>
        </authorList>
    </citation>
    <scope>NUCLEOTIDE SEQUENCE [LARGE SCALE GENOMIC DNA]</scope>
    <source>
        <strain evidence="2">ATCC 43595 / DSM 2588 / LMG 13176 / NBRC 15968 / NCIMB 11800 / UQM 2034</strain>
    </source>
</reference>
<dbReference type="KEGG" id="cpi:Cpin_3191"/>